<dbReference type="STRING" id="4537.A0A0E0K8N7"/>
<accession>A0A0E0K8N7</accession>
<dbReference type="EnsemblPlants" id="OPUNC03G03140.1">
    <property type="protein sequence ID" value="OPUNC03G03140.1"/>
    <property type="gene ID" value="OPUNC03G03140"/>
</dbReference>
<evidence type="ECO:0000313" key="3">
    <source>
        <dbReference type="Proteomes" id="UP000026962"/>
    </source>
</evidence>
<proteinExistence type="predicted"/>
<feature type="region of interest" description="Disordered" evidence="1">
    <location>
        <begin position="132"/>
        <end position="186"/>
    </location>
</feature>
<dbReference type="InterPro" id="IPR027410">
    <property type="entry name" value="TCP-1-like_intermed_sf"/>
</dbReference>
<dbReference type="AlphaFoldDB" id="A0A0E0K8N7"/>
<feature type="compositionally biased region" description="Basic residues" evidence="1">
    <location>
        <begin position="132"/>
        <end position="141"/>
    </location>
</feature>
<feature type="compositionally biased region" description="Gly residues" evidence="1">
    <location>
        <begin position="159"/>
        <end position="172"/>
    </location>
</feature>
<dbReference type="Gramene" id="OPUNC03G03140.1">
    <property type="protein sequence ID" value="OPUNC03G03140.1"/>
    <property type="gene ID" value="OPUNC03G03140"/>
</dbReference>
<feature type="region of interest" description="Disordered" evidence="1">
    <location>
        <begin position="204"/>
        <end position="270"/>
    </location>
</feature>
<reference evidence="2" key="1">
    <citation type="submission" date="2015-04" db="UniProtKB">
        <authorList>
            <consortium name="EnsemblPlants"/>
        </authorList>
    </citation>
    <scope>IDENTIFICATION</scope>
</reference>
<evidence type="ECO:0000313" key="2">
    <source>
        <dbReference type="EnsemblPlants" id="OPUNC03G03140.1"/>
    </source>
</evidence>
<dbReference type="eggNOG" id="KOG0356">
    <property type="taxonomic scope" value="Eukaryota"/>
</dbReference>
<reference evidence="2" key="2">
    <citation type="submission" date="2018-05" db="EMBL/GenBank/DDBJ databases">
        <title>OpunRS2 (Oryza punctata Reference Sequence Version 2).</title>
        <authorList>
            <person name="Zhang J."/>
            <person name="Kudrna D."/>
            <person name="Lee S."/>
            <person name="Talag J."/>
            <person name="Welchert J."/>
            <person name="Wing R.A."/>
        </authorList>
    </citation>
    <scope>NUCLEOTIDE SEQUENCE [LARGE SCALE GENOMIC DNA]</scope>
</reference>
<feature type="compositionally biased region" description="Basic and acidic residues" evidence="1">
    <location>
        <begin position="253"/>
        <end position="270"/>
    </location>
</feature>
<organism evidence="2">
    <name type="scientific">Oryza punctata</name>
    <name type="common">Red rice</name>
    <dbReference type="NCBI Taxonomy" id="4537"/>
    <lineage>
        <taxon>Eukaryota</taxon>
        <taxon>Viridiplantae</taxon>
        <taxon>Streptophyta</taxon>
        <taxon>Embryophyta</taxon>
        <taxon>Tracheophyta</taxon>
        <taxon>Spermatophyta</taxon>
        <taxon>Magnoliopsida</taxon>
        <taxon>Liliopsida</taxon>
        <taxon>Poales</taxon>
        <taxon>Poaceae</taxon>
        <taxon>BOP clade</taxon>
        <taxon>Oryzoideae</taxon>
        <taxon>Oryzeae</taxon>
        <taxon>Oryzinae</taxon>
        <taxon>Oryza</taxon>
    </lineage>
</organism>
<dbReference type="Gene3D" id="3.30.260.10">
    <property type="entry name" value="TCP-1-like chaperonin intermediate domain"/>
    <property type="match status" value="1"/>
</dbReference>
<dbReference type="HOGENOM" id="CLU_1032012_0_0_1"/>
<protein>
    <submittedName>
        <fullName evidence="2">Uncharacterized protein</fullName>
    </submittedName>
</protein>
<feature type="compositionally biased region" description="Polar residues" evidence="1">
    <location>
        <begin position="7"/>
        <end position="23"/>
    </location>
</feature>
<dbReference type="Proteomes" id="UP000026962">
    <property type="component" value="Chromosome 3"/>
</dbReference>
<evidence type="ECO:0000256" key="1">
    <source>
        <dbReference type="SAM" id="MobiDB-lite"/>
    </source>
</evidence>
<sequence length="270" mass="29000">MYLAVASVTSQARRYSHQSTTNSEEARQGKARRCRCVLGIEDTQSNPIQRPIKDVIEGNYKAMDVEVIGSNHAVDEDATVDEDGSIIEMTGPKRGIGMLCWTKLAAQKISQEEDDTKEKAYNLNFLRRRQWHSGGGAKRRSGGAGLERHSGGGAKRRSGGVGLEQHSGGGGPSQERCSSVKVTMGPKVTVSKDDTVILDGAGEKAIEERAEQVGGDTDTEVGEKKDRVTDALNATKEAGAAESSSSRNRCRRSRTDEEADGRASTESSKG</sequence>
<name>A0A0E0K8N7_ORYPU</name>
<feature type="region of interest" description="Disordered" evidence="1">
    <location>
        <begin position="1"/>
        <end position="28"/>
    </location>
</feature>
<keyword evidence="3" id="KW-1185">Reference proteome</keyword>